<evidence type="ECO:0000256" key="4">
    <source>
        <dbReference type="ARBA" id="ARBA00023004"/>
    </source>
</evidence>
<evidence type="ECO:0000256" key="5">
    <source>
        <dbReference type="ARBA" id="ARBA00023014"/>
    </source>
</evidence>
<evidence type="ECO:0000256" key="1">
    <source>
        <dbReference type="ARBA" id="ARBA00001966"/>
    </source>
</evidence>
<protein>
    <recommendedName>
        <fullName evidence="9">4-hydroxy-3-methylbut-2-enyl diphosphate reductase</fullName>
    </recommendedName>
</protein>
<dbReference type="PANTHER" id="PTHR30426">
    <property type="entry name" value="4-HYDROXY-3-METHYLBUT-2-ENYL DIPHOSPHATE REDUCTASE"/>
    <property type="match status" value="1"/>
</dbReference>
<keyword evidence="3" id="KW-0479">Metal-binding</keyword>
<accession>A0ABR7SVC8</accession>
<evidence type="ECO:0000256" key="6">
    <source>
        <dbReference type="SAM" id="MobiDB-lite"/>
    </source>
</evidence>
<comment type="cofactor">
    <cofactor evidence="1">
        <name>[4Fe-4S] cluster</name>
        <dbReference type="ChEBI" id="CHEBI:49883"/>
    </cofactor>
</comment>
<dbReference type="EMBL" id="JACTVJ010000043">
    <property type="protein sequence ID" value="MBC9719464.1"/>
    <property type="molecule type" value="Genomic_DNA"/>
</dbReference>
<feature type="region of interest" description="Disordered" evidence="6">
    <location>
        <begin position="356"/>
        <end position="385"/>
    </location>
</feature>
<evidence type="ECO:0000313" key="7">
    <source>
        <dbReference type="EMBL" id="MBC9719464.1"/>
    </source>
</evidence>
<dbReference type="Gene3D" id="3.40.1010.20">
    <property type="entry name" value="4-hydroxy-3-methylbut-2-enyl diphosphate reductase, catalytic domain"/>
    <property type="match status" value="2"/>
</dbReference>
<dbReference type="PANTHER" id="PTHR30426:SF0">
    <property type="entry name" value="4-HYDROXY-3-METHYLBUT-2-ENYL DIPHOSPHATE REDUCTASE"/>
    <property type="match status" value="1"/>
</dbReference>
<evidence type="ECO:0000313" key="8">
    <source>
        <dbReference type="Proteomes" id="UP000642284"/>
    </source>
</evidence>
<dbReference type="RefSeq" id="WP_187819865.1">
    <property type="nucleotide sequence ID" value="NZ_JACTVJ010000043.1"/>
</dbReference>
<dbReference type="Pfam" id="PF02401">
    <property type="entry name" value="LYTB"/>
    <property type="match status" value="1"/>
</dbReference>
<sequence>MNRSRSVIQLPVTGCDKGELIVPGTFHWPGRGAVACPADALIGASLDATSRPVRRAPGGADGVLYAASYLERDGRAVGFAVAAHRDDTIGREAARRTVQQWADALRSRRVLVAAVPGCAGSCGAGLSEQAGPPVPGARAAIPSQGAAGSAEDPVGAGCGLAAAAAADVRQYAARGDTVVLVGRRPSPPSLEPLAAQAPGSIVFAADAADVAGLRLPDAARVSFVVRPGTVVEEAMQVVAALRRRFPLLRGHHFDILCHTESDRVATLRAAADGADAVLVLGRTTDRDTQKLIRRASALAEHTYAVDSLRALVPAAIAEATTIALIPARTAPVELEEQVCRALSGLGPMTVFRRAVTTRPEPSRALPAPHGTPLSPGGQDPRGPVQ</sequence>
<keyword evidence="8" id="KW-1185">Reference proteome</keyword>
<evidence type="ECO:0000256" key="3">
    <source>
        <dbReference type="ARBA" id="ARBA00022723"/>
    </source>
</evidence>
<proteinExistence type="predicted"/>
<comment type="caution">
    <text evidence="7">The sequence shown here is derived from an EMBL/GenBank/DDBJ whole genome shotgun (WGS) entry which is preliminary data.</text>
</comment>
<gene>
    <name evidence="7" type="ORF">H9Y04_43855</name>
</gene>
<evidence type="ECO:0008006" key="9">
    <source>
        <dbReference type="Google" id="ProtNLM"/>
    </source>
</evidence>
<keyword evidence="4" id="KW-0408">Iron</keyword>
<dbReference type="InterPro" id="IPR003451">
    <property type="entry name" value="LytB/IspH"/>
</dbReference>
<name>A0ABR7SVC8_9ACTN</name>
<dbReference type="Proteomes" id="UP000642284">
    <property type="component" value="Unassembled WGS sequence"/>
</dbReference>
<evidence type="ECO:0000256" key="2">
    <source>
        <dbReference type="ARBA" id="ARBA00022485"/>
    </source>
</evidence>
<keyword evidence="5" id="KW-0411">Iron-sulfur</keyword>
<organism evidence="7 8">
    <name type="scientific">Streptomyces polyasparticus</name>
    <dbReference type="NCBI Taxonomy" id="2767826"/>
    <lineage>
        <taxon>Bacteria</taxon>
        <taxon>Bacillati</taxon>
        <taxon>Actinomycetota</taxon>
        <taxon>Actinomycetes</taxon>
        <taxon>Kitasatosporales</taxon>
        <taxon>Streptomycetaceae</taxon>
        <taxon>Streptomyces</taxon>
    </lineage>
</organism>
<keyword evidence="2" id="KW-0004">4Fe-4S</keyword>
<reference evidence="7 8" key="1">
    <citation type="submission" date="2020-08" db="EMBL/GenBank/DDBJ databases">
        <title>Genemic of Streptomyces polyaspartic.</title>
        <authorList>
            <person name="Liu W."/>
        </authorList>
    </citation>
    <scope>NUCLEOTIDE SEQUENCE [LARGE SCALE GENOMIC DNA]</scope>
    <source>
        <strain evidence="7 8">TRM66268-LWL</strain>
    </source>
</reference>